<dbReference type="Pfam" id="PF02687">
    <property type="entry name" value="FtsX"/>
    <property type="match status" value="2"/>
</dbReference>
<evidence type="ECO:0000313" key="9">
    <source>
        <dbReference type="EMBL" id="GAA4095032.1"/>
    </source>
</evidence>
<accession>A0ABP7WSB8</accession>
<evidence type="ECO:0000313" key="10">
    <source>
        <dbReference type="Proteomes" id="UP001500841"/>
    </source>
</evidence>
<sequence>MIKNYIKIAWRNVVKNAMPSSINIAGLAVGLASFIVILIYLNYELSYDKWDPSLKKVYKVSFKEKGDVQPTTPAPLAYMLAHNHPNIEAATCIQPDDDYQVLMATADKKIFQDGIVTVADSSFFKVFPYQLAIGNVNMALLAPDAIILSQEVSQKLFGHSNPMGKTIKMFDQVNCVVTGVLKDAATPTHFSAKVLMRDPWHKTNNFWGNYSFLTYIKLKHPVADRQLEASLNRVYFVDWMKRFGKPANTKRSDLRNTIFTDKVGNIHNFPKYGASNFKITLVLLVLAIFLLIASAINFSNLTIVRAITRAREVGIRKVLGSTRWNIIFQSLLEISIQCLISLILASALVSLLLPYFSNSFNVPLSFSGNENAASLCLQIAGILVAIILVSGLYPALFLSNFRVATVLKGDQVDGGKGVFFRNSLLVVQLTLSALFITGIVIINRQLNYIQNKDLGLNPSQVVRIEALQQSRESNFSTVRNTLLAIPGVEYVSKTTSVPGSTNIDTNTAKFGFEGSKYRLNSVKISADFFKTLGIKLVEGRYFDDSYPEDLDNTAIINESAAKRMHIKYAIGKNIIFPYCDTLPYHIVGVVKDFNVQSLENMIVPTIYSISNQHCGFRSGGAILIKLKTDSIKSSMAAITAAWKKFEPAYPIRYSFLDQNFKNLYVTYHRLSTIILFFSAISVLIAVSGLFALTSFLAQLRVKEIGVRKVLGASVANITTLLSKDFVKLVILSIVIATPIAFWALSKWLNDFAYRISLQWWMFALSGVLVVAITLLTVGSQAMRSAMANPVKSLRSE</sequence>
<evidence type="ECO:0000259" key="7">
    <source>
        <dbReference type="Pfam" id="PF02687"/>
    </source>
</evidence>
<feature type="transmembrane region" description="Helical" evidence="6">
    <location>
        <begin position="324"/>
        <end position="352"/>
    </location>
</feature>
<feature type="domain" description="MacB-like periplasmic core" evidence="8">
    <location>
        <begin position="442"/>
        <end position="640"/>
    </location>
</feature>
<dbReference type="PANTHER" id="PTHR30572">
    <property type="entry name" value="MEMBRANE COMPONENT OF TRANSPORTER-RELATED"/>
    <property type="match status" value="1"/>
</dbReference>
<dbReference type="RefSeq" id="WP_345103011.1">
    <property type="nucleotide sequence ID" value="NZ_BAABCV010000005.1"/>
</dbReference>
<keyword evidence="4 6" id="KW-1133">Transmembrane helix</keyword>
<feature type="domain" description="ABC3 transporter permease C-terminal" evidence="7">
    <location>
        <begin position="676"/>
        <end position="788"/>
    </location>
</feature>
<evidence type="ECO:0000256" key="3">
    <source>
        <dbReference type="ARBA" id="ARBA00022692"/>
    </source>
</evidence>
<dbReference type="Pfam" id="PF12704">
    <property type="entry name" value="MacB_PCD"/>
    <property type="match status" value="2"/>
</dbReference>
<feature type="domain" description="ABC3 transporter permease C-terminal" evidence="7">
    <location>
        <begin position="285"/>
        <end position="400"/>
    </location>
</feature>
<feature type="transmembrane region" description="Helical" evidence="6">
    <location>
        <begin position="673"/>
        <end position="697"/>
    </location>
</feature>
<feature type="domain" description="MacB-like periplasmic core" evidence="8">
    <location>
        <begin position="20"/>
        <end position="233"/>
    </location>
</feature>
<feature type="transmembrane region" description="Helical" evidence="6">
    <location>
        <begin position="757"/>
        <end position="777"/>
    </location>
</feature>
<dbReference type="Proteomes" id="UP001500841">
    <property type="component" value="Unassembled WGS sequence"/>
</dbReference>
<keyword evidence="3 6" id="KW-0812">Transmembrane</keyword>
<comment type="caution">
    <text evidence="9">The sequence shown here is derived from an EMBL/GenBank/DDBJ whole genome shotgun (WGS) entry which is preliminary data.</text>
</comment>
<gene>
    <name evidence="9" type="ORF">GCM10022392_17510</name>
</gene>
<keyword evidence="10" id="KW-1185">Reference proteome</keyword>
<reference evidence="10" key="1">
    <citation type="journal article" date="2019" name="Int. J. Syst. Evol. Microbiol.">
        <title>The Global Catalogue of Microorganisms (GCM) 10K type strain sequencing project: providing services to taxonomists for standard genome sequencing and annotation.</title>
        <authorList>
            <consortium name="The Broad Institute Genomics Platform"/>
            <consortium name="The Broad Institute Genome Sequencing Center for Infectious Disease"/>
            <person name="Wu L."/>
            <person name="Ma J."/>
        </authorList>
    </citation>
    <scope>NUCLEOTIDE SEQUENCE [LARGE SCALE GENOMIC DNA]</scope>
    <source>
        <strain evidence="10">JCM 17085</strain>
    </source>
</reference>
<feature type="transmembrane region" description="Helical" evidence="6">
    <location>
        <begin position="725"/>
        <end position="745"/>
    </location>
</feature>
<feature type="transmembrane region" description="Helical" evidence="6">
    <location>
        <begin position="279"/>
        <end position="303"/>
    </location>
</feature>
<dbReference type="EMBL" id="BAABCV010000005">
    <property type="protein sequence ID" value="GAA4095032.1"/>
    <property type="molecule type" value="Genomic_DNA"/>
</dbReference>
<dbReference type="InterPro" id="IPR025857">
    <property type="entry name" value="MacB_PCD"/>
</dbReference>
<evidence type="ECO:0000256" key="5">
    <source>
        <dbReference type="ARBA" id="ARBA00023136"/>
    </source>
</evidence>
<keyword evidence="2" id="KW-1003">Cell membrane</keyword>
<evidence type="ECO:0000256" key="2">
    <source>
        <dbReference type="ARBA" id="ARBA00022475"/>
    </source>
</evidence>
<protein>
    <submittedName>
        <fullName evidence="9">ABC transporter permease</fullName>
    </submittedName>
</protein>
<evidence type="ECO:0000256" key="6">
    <source>
        <dbReference type="SAM" id="Phobius"/>
    </source>
</evidence>
<dbReference type="InterPro" id="IPR050250">
    <property type="entry name" value="Macrolide_Exporter_MacB"/>
</dbReference>
<dbReference type="PANTHER" id="PTHR30572:SF18">
    <property type="entry name" value="ABC-TYPE MACROLIDE FAMILY EXPORT SYSTEM PERMEASE COMPONENT 2"/>
    <property type="match status" value="1"/>
</dbReference>
<organism evidence="9 10">
    <name type="scientific">Mucilaginibacter panaciglaebae</name>
    <dbReference type="NCBI Taxonomy" id="502331"/>
    <lineage>
        <taxon>Bacteria</taxon>
        <taxon>Pseudomonadati</taxon>
        <taxon>Bacteroidota</taxon>
        <taxon>Sphingobacteriia</taxon>
        <taxon>Sphingobacteriales</taxon>
        <taxon>Sphingobacteriaceae</taxon>
        <taxon>Mucilaginibacter</taxon>
    </lineage>
</organism>
<name>A0ABP7WSB8_9SPHI</name>
<evidence type="ECO:0000256" key="4">
    <source>
        <dbReference type="ARBA" id="ARBA00022989"/>
    </source>
</evidence>
<evidence type="ECO:0000256" key="1">
    <source>
        <dbReference type="ARBA" id="ARBA00004651"/>
    </source>
</evidence>
<feature type="transmembrane region" description="Helical" evidence="6">
    <location>
        <begin position="21"/>
        <end position="43"/>
    </location>
</feature>
<evidence type="ECO:0000259" key="8">
    <source>
        <dbReference type="Pfam" id="PF12704"/>
    </source>
</evidence>
<feature type="transmembrane region" description="Helical" evidence="6">
    <location>
        <begin position="372"/>
        <end position="398"/>
    </location>
</feature>
<dbReference type="InterPro" id="IPR003838">
    <property type="entry name" value="ABC3_permease_C"/>
</dbReference>
<proteinExistence type="predicted"/>
<feature type="transmembrane region" description="Helical" evidence="6">
    <location>
        <begin position="419"/>
        <end position="442"/>
    </location>
</feature>
<keyword evidence="5 6" id="KW-0472">Membrane</keyword>
<comment type="subcellular location">
    <subcellularLocation>
        <location evidence="1">Cell membrane</location>
        <topology evidence="1">Multi-pass membrane protein</topology>
    </subcellularLocation>
</comment>